<evidence type="ECO:0000259" key="2">
    <source>
        <dbReference type="Pfam" id="PF14371"/>
    </source>
</evidence>
<organism evidence="3 4">
    <name type="scientific">Candidatus Thermochlorobacter aerophilus</name>
    <dbReference type="NCBI Taxonomy" id="1868324"/>
    <lineage>
        <taxon>Bacteria</taxon>
        <taxon>Pseudomonadati</taxon>
        <taxon>Chlorobiota</taxon>
        <taxon>Chlorobiia</taxon>
        <taxon>Chlorobiales</taxon>
        <taxon>Candidatus Thermochlorobacteriaceae</taxon>
        <taxon>Candidatus Thermochlorobacter</taxon>
    </lineage>
</organism>
<proteinExistence type="predicted"/>
<sequence>MRVVSLVWVCMLLARAALAQFEGVIETKITSLSSSGQSEMTATATNSIKGTSTLIETITNAGGVTVKQAMLMRGQEPNKVYMLDRENKTYTEMDVSGMMESARQQQEENEVYEVKKIGNEKIQGYNCVHVQVKMKKSNVTMDMWTTKEVALDWGTYSRMQQNNPALRDNNFLAALRKENADGIALKAVIEGPGDRGTKTVMEVTKIEKKSLPASLFEIPKDYKKSAGMFGIPGMQDLMKQMQRKQKGDN</sequence>
<evidence type="ECO:0000313" key="4">
    <source>
        <dbReference type="Proteomes" id="UP000266389"/>
    </source>
</evidence>
<reference evidence="3 4" key="1">
    <citation type="journal article" date="2011" name="ISME J.">
        <title>Community ecology of hot spring cyanobacterial mats: predominant populations and their functional potential.</title>
        <authorList>
            <person name="Klatt C.G."/>
            <person name="Wood J.M."/>
            <person name="Rusch D.B."/>
            <person name="Bateson M.M."/>
            <person name="Hamamura N."/>
            <person name="Heidelberg J.F."/>
            <person name="Grossman A.R."/>
            <person name="Bhaya D."/>
            <person name="Cohan F.M."/>
            <person name="Kuhl M."/>
            <person name="Bryant D.A."/>
            <person name="Ward D.M."/>
        </authorList>
    </citation>
    <scope>NUCLEOTIDE SEQUENCE [LARGE SCALE GENOMIC DNA]</scope>
    <source>
        <strain evidence="3">OS</strain>
    </source>
</reference>
<feature type="domain" description="DUF4412" evidence="2">
    <location>
        <begin position="21"/>
        <end position="222"/>
    </location>
</feature>
<accession>A0A395M2F5</accession>
<dbReference type="Pfam" id="PF14371">
    <property type="entry name" value="DUF4412"/>
    <property type="match status" value="1"/>
</dbReference>
<evidence type="ECO:0000256" key="1">
    <source>
        <dbReference type="SAM" id="SignalP"/>
    </source>
</evidence>
<evidence type="ECO:0000313" key="3">
    <source>
        <dbReference type="EMBL" id="RFM24398.1"/>
    </source>
</evidence>
<dbReference type="Proteomes" id="UP000266389">
    <property type="component" value="Unassembled WGS sequence"/>
</dbReference>
<comment type="caution">
    <text evidence="3">The sequence shown here is derived from an EMBL/GenBank/DDBJ whole genome shotgun (WGS) entry which is preliminary data.</text>
</comment>
<dbReference type="EMBL" id="PHFL01000039">
    <property type="protein sequence ID" value="RFM24398.1"/>
    <property type="molecule type" value="Genomic_DNA"/>
</dbReference>
<protein>
    <submittedName>
        <fullName evidence="3">DUF4412 domain-containing protein</fullName>
    </submittedName>
</protein>
<feature type="signal peptide" evidence="1">
    <location>
        <begin position="1"/>
        <end position="19"/>
    </location>
</feature>
<name>A0A395M2F5_9BACT</name>
<feature type="chain" id="PRO_5017352984" evidence="1">
    <location>
        <begin position="20"/>
        <end position="249"/>
    </location>
</feature>
<gene>
    <name evidence="3" type="ORF">D0433_05245</name>
</gene>
<keyword evidence="1" id="KW-0732">Signal</keyword>
<dbReference type="InterPro" id="IPR025524">
    <property type="entry name" value="DUF4412"/>
</dbReference>
<dbReference type="AlphaFoldDB" id="A0A395M2F5"/>